<dbReference type="Proteomes" id="UP000293360">
    <property type="component" value="Unassembled WGS sequence"/>
</dbReference>
<dbReference type="InterPro" id="IPR035992">
    <property type="entry name" value="Ricin_B-like_lectins"/>
</dbReference>
<feature type="domain" description="Ricin B lectin" evidence="1">
    <location>
        <begin position="46"/>
        <end position="135"/>
    </location>
</feature>
<dbReference type="InterPro" id="IPR000772">
    <property type="entry name" value="Ricin_B_lectin"/>
</dbReference>
<protein>
    <recommendedName>
        <fullName evidence="1">Ricin B lectin domain-containing protein</fullName>
    </recommendedName>
</protein>
<gene>
    <name evidence="2" type="ORF">DL764_000182</name>
</gene>
<dbReference type="Gene3D" id="2.80.10.50">
    <property type="match status" value="1"/>
</dbReference>
<dbReference type="EMBL" id="QJNU01000004">
    <property type="protein sequence ID" value="RYP11226.1"/>
    <property type="molecule type" value="Genomic_DNA"/>
</dbReference>
<evidence type="ECO:0000259" key="1">
    <source>
        <dbReference type="Pfam" id="PF14200"/>
    </source>
</evidence>
<sequence length="153" mass="16745">MGFEGPGVYEIVPYQAPTLNMNSWEGRMEPGALVRTYPRGDTPSENAIWQLALVSGSGDCAEYLIINVRTGYFLTATADDTIVSTPQISPTDPTCHWSIKSSRTNGYDVYTINSKVSSRGQLSVNDFSVQSGADILSSPTANADNCKWYFDQK</sequence>
<dbReference type="Pfam" id="PF14200">
    <property type="entry name" value="RicinB_lectin_2"/>
    <property type="match status" value="1"/>
</dbReference>
<name>A0A4Q4TUK7_9PEZI</name>
<evidence type="ECO:0000313" key="3">
    <source>
        <dbReference type="Proteomes" id="UP000293360"/>
    </source>
</evidence>
<comment type="caution">
    <text evidence="2">The sequence shown here is derived from an EMBL/GenBank/DDBJ whole genome shotgun (WGS) entry which is preliminary data.</text>
</comment>
<accession>A0A4Q4TUK7</accession>
<organism evidence="2 3">
    <name type="scientific">Monosporascus ibericus</name>
    <dbReference type="NCBI Taxonomy" id="155417"/>
    <lineage>
        <taxon>Eukaryota</taxon>
        <taxon>Fungi</taxon>
        <taxon>Dikarya</taxon>
        <taxon>Ascomycota</taxon>
        <taxon>Pezizomycotina</taxon>
        <taxon>Sordariomycetes</taxon>
        <taxon>Xylariomycetidae</taxon>
        <taxon>Xylariales</taxon>
        <taxon>Xylariales incertae sedis</taxon>
        <taxon>Monosporascus</taxon>
    </lineage>
</organism>
<keyword evidence="3" id="KW-1185">Reference proteome</keyword>
<evidence type="ECO:0000313" key="2">
    <source>
        <dbReference type="EMBL" id="RYP11226.1"/>
    </source>
</evidence>
<dbReference type="SUPFAM" id="SSF50370">
    <property type="entry name" value="Ricin B-like lectins"/>
    <property type="match status" value="1"/>
</dbReference>
<dbReference type="OrthoDB" id="4476188at2759"/>
<proteinExistence type="predicted"/>
<dbReference type="AlphaFoldDB" id="A0A4Q4TUK7"/>
<reference evidence="2 3" key="1">
    <citation type="submission" date="2018-06" db="EMBL/GenBank/DDBJ databases">
        <title>Complete Genomes of Monosporascus.</title>
        <authorList>
            <person name="Robinson A.J."/>
            <person name="Natvig D.O."/>
        </authorList>
    </citation>
    <scope>NUCLEOTIDE SEQUENCE [LARGE SCALE GENOMIC DNA]</scope>
    <source>
        <strain evidence="2 3">CBS 110550</strain>
    </source>
</reference>